<evidence type="ECO:0000256" key="1">
    <source>
        <dbReference type="ARBA" id="ARBA00010487"/>
    </source>
</evidence>
<feature type="transmembrane region" description="Helical" evidence="2">
    <location>
        <begin position="331"/>
        <end position="350"/>
    </location>
</feature>
<dbReference type="PRINTS" id="PR01692">
    <property type="entry name" value="LIPOCALINIMR"/>
</dbReference>
<accession>A0A8J6H299</accession>
<dbReference type="InterPro" id="IPR006876">
    <property type="entry name" value="LMBR1-like_membr_prot"/>
</dbReference>
<dbReference type="EMBL" id="JAATJU010001099">
    <property type="protein sequence ID" value="KAH0520293.1"/>
    <property type="molecule type" value="Genomic_DNA"/>
</dbReference>
<dbReference type="PANTHER" id="PTHR12625:SF1">
    <property type="entry name" value="LIMB REGION 1 PROTEIN HOMOLOG"/>
    <property type="match status" value="1"/>
</dbReference>
<feature type="transmembrane region" description="Helical" evidence="2">
    <location>
        <begin position="307"/>
        <end position="325"/>
    </location>
</feature>
<dbReference type="PANTHER" id="PTHR12625">
    <property type="entry name" value="LIPOCALIN-1 INTERACTING MEMBRANE RECEPTOR LIMR"/>
    <property type="match status" value="1"/>
</dbReference>
<name>A0A8J6H299_MICOH</name>
<evidence type="ECO:0000313" key="4">
    <source>
        <dbReference type="Proteomes" id="UP000710432"/>
    </source>
</evidence>
<dbReference type="GO" id="GO:0007165">
    <property type="term" value="P:signal transduction"/>
    <property type="evidence" value="ECO:0007669"/>
    <property type="project" value="TreeGrafter"/>
</dbReference>
<organism evidence="3 4">
    <name type="scientific">Microtus ochrogaster</name>
    <name type="common">Prairie vole</name>
    <dbReference type="NCBI Taxonomy" id="79684"/>
    <lineage>
        <taxon>Eukaryota</taxon>
        <taxon>Metazoa</taxon>
        <taxon>Chordata</taxon>
        <taxon>Craniata</taxon>
        <taxon>Vertebrata</taxon>
        <taxon>Euteleostomi</taxon>
        <taxon>Mammalia</taxon>
        <taxon>Eutheria</taxon>
        <taxon>Euarchontoglires</taxon>
        <taxon>Glires</taxon>
        <taxon>Rodentia</taxon>
        <taxon>Myomorpha</taxon>
        <taxon>Muroidea</taxon>
        <taxon>Cricetidae</taxon>
        <taxon>Arvicolinae</taxon>
        <taxon>Microtus</taxon>
    </lineage>
</organism>
<keyword evidence="2" id="KW-0812">Transmembrane</keyword>
<reference evidence="3" key="1">
    <citation type="submission" date="2020-03" db="EMBL/GenBank/DDBJ databases">
        <title>Studies in the Genomics of Life Span.</title>
        <authorList>
            <person name="Glass D."/>
        </authorList>
    </citation>
    <scope>NUCLEOTIDE SEQUENCE</scope>
    <source>
        <strain evidence="3">LTLLF</strain>
        <tissue evidence="3">Muscle</tissue>
    </source>
</reference>
<keyword evidence="2" id="KW-1133">Transmembrane helix</keyword>
<feature type="transmembrane region" description="Helical" evidence="2">
    <location>
        <begin position="149"/>
        <end position="169"/>
    </location>
</feature>
<evidence type="ECO:0000256" key="2">
    <source>
        <dbReference type="SAM" id="Phobius"/>
    </source>
</evidence>
<feature type="transmembrane region" description="Helical" evidence="2">
    <location>
        <begin position="189"/>
        <end position="207"/>
    </location>
</feature>
<evidence type="ECO:0000313" key="3">
    <source>
        <dbReference type="EMBL" id="KAH0520293.1"/>
    </source>
</evidence>
<comment type="similarity">
    <text evidence="1">Belongs to the LIMR family.</text>
</comment>
<comment type="caution">
    <text evidence="3">The sequence shown here is derived from an EMBL/GenBank/DDBJ whole genome shotgun (WGS) entry which is preliminary data.</text>
</comment>
<protein>
    <submittedName>
        <fullName evidence="3">Limb region 1 protein</fullName>
    </submittedName>
</protein>
<dbReference type="GO" id="GO:0005886">
    <property type="term" value="C:plasma membrane"/>
    <property type="evidence" value="ECO:0007669"/>
    <property type="project" value="TreeGrafter"/>
</dbReference>
<keyword evidence="2" id="KW-0472">Membrane</keyword>
<dbReference type="Proteomes" id="UP000710432">
    <property type="component" value="Unassembled WGS sequence"/>
</dbReference>
<dbReference type="InterPro" id="IPR008075">
    <property type="entry name" value="LIMR"/>
</dbReference>
<sequence>MEGQDEVSAREQHFHSQVRESTVFLAPPALPPFRSVLSSPVSSLHLHFLPLLSPESASTAAPPAICVASPSLHPLSCHLCPSVTDEQEDEDAVVNRISLFLSTFTLAVSAGAVLLLPFSIISNEILLAFPQNYYIQWLNGSLIHGLWNLASLFSNLCLFVLMPFAFFFLESEGFAGLKKGIRARVLETLVMLLLLALLILGMVWVASALIDSDAASMESLYVCTPVGLSRMFTVMGQLLVKPAILEDLDEQIYVITLEEEALQRRLHGLSSSVEYNVMELEKELENVKTLKTKLERRKKASAWERNLVYPAVMVLLLIETTWGNVHFLGAFFLHSYSYLMVSSVVGFYSLRFFGNFTPKKDDTTMTKDFTSFTCQIPQEIQTLQSLLQMVIRKHCETRLPQQQHSAASPPTTPDIPTDTHQLVVRSGLPVSATFSPARELGIADQFLL</sequence>
<feature type="transmembrane region" description="Helical" evidence="2">
    <location>
        <begin position="104"/>
        <end position="129"/>
    </location>
</feature>
<dbReference type="GO" id="GO:0004888">
    <property type="term" value="F:transmembrane signaling receptor activity"/>
    <property type="evidence" value="ECO:0007669"/>
    <property type="project" value="TreeGrafter"/>
</dbReference>
<dbReference type="AlphaFoldDB" id="A0A8J6H299"/>
<gene>
    <name evidence="3" type="ORF">LTLLF_207125</name>
</gene>
<dbReference type="Pfam" id="PF04791">
    <property type="entry name" value="LMBR1"/>
    <property type="match status" value="1"/>
</dbReference>
<proteinExistence type="inferred from homology"/>